<comment type="similarity">
    <text evidence="2">Belongs to the selenoprotein M/F family.</text>
</comment>
<gene>
    <name evidence="9" type="ORF">ODALV1_LOCUS30326</name>
</gene>
<accession>A0ABP1S6L8</accession>
<proteinExistence type="inferred from homology"/>
<dbReference type="EMBL" id="CAXLJM020000161">
    <property type="protein sequence ID" value="CAL8144882.1"/>
    <property type="molecule type" value="Genomic_DNA"/>
</dbReference>
<name>A0ABP1S6L8_9HEXA</name>
<sequence>MEGLATSAFLSLSVLYLMISYVRSELSVEDCLALGYNRATLFCSSCDLLEKFELNSLKTDCLQCCKAEDPGPVQAFVKSDRPGKFPNLQVKYLGGQMPQIRLIDADGNEETLSITKWDTDTIVEFLQTHLEAPEPERDDNTSDNEI</sequence>
<dbReference type="PANTHER" id="PTHR13077">
    <property type="entry name" value="SELENOPROTEIN F"/>
    <property type="match status" value="1"/>
</dbReference>
<reference evidence="9 10" key="1">
    <citation type="submission" date="2024-08" db="EMBL/GenBank/DDBJ databases">
        <authorList>
            <person name="Cucini C."/>
            <person name="Frati F."/>
        </authorList>
    </citation>
    <scope>NUCLEOTIDE SEQUENCE [LARGE SCALE GENOMIC DNA]</scope>
</reference>
<dbReference type="InterPro" id="IPR038219">
    <property type="entry name" value="Sep15/SelM_sf"/>
</dbReference>
<evidence type="ECO:0000313" key="10">
    <source>
        <dbReference type="Proteomes" id="UP001642540"/>
    </source>
</evidence>
<dbReference type="InterPro" id="IPR014912">
    <property type="entry name" value="Sep15_SelM_dom"/>
</dbReference>
<evidence type="ECO:0000256" key="6">
    <source>
        <dbReference type="ARBA" id="ARBA00040775"/>
    </source>
</evidence>
<comment type="subcellular location">
    <subcellularLocation>
        <location evidence="1">Endoplasmic reticulum lumen</location>
    </subcellularLocation>
</comment>
<evidence type="ECO:0000256" key="4">
    <source>
        <dbReference type="ARBA" id="ARBA00022824"/>
    </source>
</evidence>
<evidence type="ECO:0000256" key="3">
    <source>
        <dbReference type="ARBA" id="ARBA00022729"/>
    </source>
</evidence>
<keyword evidence="5" id="KW-0712">Selenocysteine</keyword>
<feature type="signal peptide" evidence="7">
    <location>
        <begin position="1"/>
        <end position="24"/>
    </location>
</feature>
<dbReference type="Pfam" id="PF08806">
    <property type="entry name" value="Sep15_SelM"/>
    <property type="match status" value="1"/>
</dbReference>
<evidence type="ECO:0000256" key="2">
    <source>
        <dbReference type="ARBA" id="ARBA00005742"/>
    </source>
</evidence>
<feature type="chain" id="PRO_5046890848" description="Selenoprotein F" evidence="7">
    <location>
        <begin position="25"/>
        <end position="146"/>
    </location>
</feature>
<evidence type="ECO:0000256" key="5">
    <source>
        <dbReference type="ARBA" id="ARBA00022933"/>
    </source>
</evidence>
<dbReference type="SUPFAM" id="SSF52833">
    <property type="entry name" value="Thioredoxin-like"/>
    <property type="match status" value="1"/>
</dbReference>
<keyword evidence="4" id="KW-0256">Endoplasmic reticulum</keyword>
<evidence type="ECO:0000256" key="7">
    <source>
        <dbReference type="SAM" id="SignalP"/>
    </source>
</evidence>
<organism evidence="9 10">
    <name type="scientific">Orchesella dallaii</name>
    <dbReference type="NCBI Taxonomy" id="48710"/>
    <lineage>
        <taxon>Eukaryota</taxon>
        <taxon>Metazoa</taxon>
        <taxon>Ecdysozoa</taxon>
        <taxon>Arthropoda</taxon>
        <taxon>Hexapoda</taxon>
        <taxon>Collembola</taxon>
        <taxon>Entomobryomorpha</taxon>
        <taxon>Entomobryoidea</taxon>
        <taxon>Orchesellidae</taxon>
        <taxon>Orchesellinae</taxon>
        <taxon>Orchesella</taxon>
    </lineage>
</organism>
<dbReference type="PANTHER" id="PTHR13077:SF6">
    <property type="entry name" value="SELENOPROTEIN F"/>
    <property type="match status" value="1"/>
</dbReference>
<dbReference type="InterPro" id="IPR039992">
    <property type="entry name" value="Sep15_SelM"/>
</dbReference>
<evidence type="ECO:0000313" key="9">
    <source>
        <dbReference type="EMBL" id="CAL8144882.1"/>
    </source>
</evidence>
<evidence type="ECO:0000259" key="8">
    <source>
        <dbReference type="Pfam" id="PF08806"/>
    </source>
</evidence>
<comment type="caution">
    <text evidence="9">The sequence shown here is derived from an EMBL/GenBank/DDBJ whole genome shotgun (WGS) entry which is preliminary data.</text>
</comment>
<dbReference type="InterPro" id="IPR036249">
    <property type="entry name" value="Thioredoxin-like_sf"/>
</dbReference>
<feature type="domain" description="Selenoprotein F/M" evidence="8">
    <location>
        <begin position="65"/>
        <end position="130"/>
    </location>
</feature>
<protein>
    <recommendedName>
        <fullName evidence="6">Selenoprotein F</fullName>
    </recommendedName>
</protein>
<dbReference type="Proteomes" id="UP001642540">
    <property type="component" value="Unassembled WGS sequence"/>
</dbReference>
<keyword evidence="3 7" id="KW-0732">Signal</keyword>
<dbReference type="Gene3D" id="3.40.30.50">
    <property type="entry name" value="Sep15/SelM thioredoxin-like domain, active-site redox motif"/>
    <property type="match status" value="1"/>
</dbReference>
<keyword evidence="10" id="KW-1185">Reference proteome</keyword>
<evidence type="ECO:0000256" key="1">
    <source>
        <dbReference type="ARBA" id="ARBA00004319"/>
    </source>
</evidence>